<dbReference type="AlphaFoldDB" id="A0A3D0ZQC3"/>
<reference evidence="1 2" key="1">
    <citation type="journal article" date="2018" name="Nat. Biotechnol.">
        <title>A standardized bacterial taxonomy based on genome phylogeny substantially revises the tree of life.</title>
        <authorList>
            <person name="Parks D.H."/>
            <person name="Chuvochina M."/>
            <person name="Waite D.W."/>
            <person name="Rinke C."/>
            <person name="Skarshewski A."/>
            <person name="Chaumeil P.A."/>
            <person name="Hugenholtz P."/>
        </authorList>
    </citation>
    <scope>NUCLEOTIDE SEQUENCE [LARGE SCALE GENOMIC DNA]</scope>
    <source>
        <strain evidence="1">UBA11701</strain>
    </source>
</reference>
<evidence type="ECO:0008006" key="3">
    <source>
        <dbReference type="Google" id="ProtNLM"/>
    </source>
</evidence>
<evidence type="ECO:0000313" key="1">
    <source>
        <dbReference type="EMBL" id="HCC42242.1"/>
    </source>
</evidence>
<dbReference type="SUPFAM" id="SSF53955">
    <property type="entry name" value="Lysozyme-like"/>
    <property type="match status" value="1"/>
</dbReference>
<sequence length="190" mass="21199">MWTKPRFKPTVIVFSALVYAIAVLGGMISTRAEANGRILAPSGQADTSLVKVTVEYKKVNREEVLTAFFEDLKSPLKPNAKKFIEVADKYGLDYRLLPAISCMESTCGKRIIPESYNPFGWGIYGTTHIAFASFDEAIETVGKGLAENYVSKGFDTPREIAPIYTPPNHVNWLNGVNYFYSRMETLEGQI</sequence>
<evidence type="ECO:0000313" key="2">
    <source>
        <dbReference type="Proteomes" id="UP000263336"/>
    </source>
</evidence>
<organism evidence="1 2">
    <name type="scientific">candidate division WWE3 bacterium</name>
    <dbReference type="NCBI Taxonomy" id="2053526"/>
    <lineage>
        <taxon>Bacteria</taxon>
        <taxon>Katanobacteria</taxon>
    </lineage>
</organism>
<dbReference type="Proteomes" id="UP000263336">
    <property type="component" value="Unassembled WGS sequence"/>
</dbReference>
<protein>
    <recommendedName>
        <fullName evidence="3">Mannosyl-glycoprotein endo-beta-N-acetylglucosamidase-like domain-containing protein</fullName>
    </recommendedName>
</protein>
<gene>
    <name evidence="1" type="ORF">DEP93_02115</name>
</gene>
<dbReference type="InterPro" id="IPR023346">
    <property type="entry name" value="Lysozyme-like_dom_sf"/>
</dbReference>
<dbReference type="EMBL" id="DOZN01000014">
    <property type="protein sequence ID" value="HCC42242.1"/>
    <property type="molecule type" value="Genomic_DNA"/>
</dbReference>
<name>A0A3D0ZQC3_UNCKA</name>
<accession>A0A3D0ZQC3</accession>
<proteinExistence type="predicted"/>
<comment type="caution">
    <text evidence="1">The sequence shown here is derived from an EMBL/GenBank/DDBJ whole genome shotgun (WGS) entry which is preliminary data.</text>
</comment>